<dbReference type="PATRIC" id="fig|1133569.4.peg.108"/>
<sequence length="157" mass="18207">MDRHISFNSAVFASFFQTKIKRKKLKKNKTVTDLAVVNCLHQMSLIKVENSELFPQKVFSMSQPVASFWGQEVNVFSYCFTLTAKSAVTIKKIRAELNSLLKNYEQQRQLTTKYYQQALIVSDCWLENNQLNIDVAYVTNQATANYLIDVRRAEKDH</sequence>
<gene>
    <name evidence="1" type="ORF">FD21_GL000109</name>
</gene>
<protein>
    <submittedName>
        <fullName evidence="1">Uncharacterized protein</fullName>
    </submittedName>
</protein>
<comment type="caution">
    <text evidence="1">The sequence shown here is derived from an EMBL/GenBank/DDBJ whole genome shotgun (WGS) entry which is preliminary data.</text>
</comment>
<name>A0A0R2CBJ2_9LACO</name>
<reference evidence="1 2" key="1">
    <citation type="journal article" date="2015" name="Genome Announc.">
        <title>Expanding the biotechnology potential of lactobacilli through comparative genomics of 213 strains and associated genera.</title>
        <authorList>
            <person name="Sun Z."/>
            <person name="Harris H.M."/>
            <person name="McCann A."/>
            <person name="Guo C."/>
            <person name="Argimon S."/>
            <person name="Zhang W."/>
            <person name="Yang X."/>
            <person name="Jeffery I.B."/>
            <person name="Cooney J.C."/>
            <person name="Kagawa T.F."/>
            <person name="Liu W."/>
            <person name="Song Y."/>
            <person name="Salvetti E."/>
            <person name="Wrobel A."/>
            <person name="Rasinkangas P."/>
            <person name="Parkhill J."/>
            <person name="Rea M.C."/>
            <person name="O'Sullivan O."/>
            <person name="Ritari J."/>
            <person name="Douillard F.P."/>
            <person name="Paul Ross R."/>
            <person name="Yang R."/>
            <person name="Briner A.E."/>
            <person name="Felis G.E."/>
            <person name="de Vos W.M."/>
            <person name="Barrangou R."/>
            <person name="Klaenhammer T.R."/>
            <person name="Caufield P.W."/>
            <person name="Cui Y."/>
            <person name="Zhang H."/>
            <person name="O'Toole P.W."/>
        </authorList>
    </citation>
    <scope>NUCLEOTIDE SEQUENCE [LARGE SCALE GENOMIC DNA]</scope>
    <source>
        <strain evidence="1 2">DSM 20605</strain>
    </source>
</reference>
<dbReference type="AlphaFoldDB" id="A0A0R2CBJ2"/>
<dbReference type="eggNOG" id="ENOG502ZQCN">
    <property type="taxonomic scope" value="Bacteria"/>
</dbReference>
<dbReference type="Proteomes" id="UP000051576">
    <property type="component" value="Unassembled WGS sequence"/>
</dbReference>
<organism evidence="1 2">
    <name type="scientific">Liquorilactobacillus vini DSM 20605</name>
    <dbReference type="NCBI Taxonomy" id="1133569"/>
    <lineage>
        <taxon>Bacteria</taxon>
        <taxon>Bacillati</taxon>
        <taxon>Bacillota</taxon>
        <taxon>Bacilli</taxon>
        <taxon>Lactobacillales</taxon>
        <taxon>Lactobacillaceae</taxon>
        <taxon>Liquorilactobacillus</taxon>
    </lineage>
</organism>
<evidence type="ECO:0000313" key="1">
    <source>
        <dbReference type="EMBL" id="KRM89182.1"/>
    </source>
</evidence>
<dbReference type="STRING" id="1133569.FD21_GL000109"/>
<keyword evidence="2" id="KW-1185">Reference proteome</keyword>
<accession>A0A0R2CBJ2</accession>
<dbReference type="EMBL" id="AYYX01000010">
    <property type="protein sequence ID" value="KRM89182.1"/>
    <property type="molecule type" value="Genomic_DNA"/>
</dbReference>
<evidence type="ECO:0000313" key="2">
    <source>
        <dbReference type="Proteomes" id="UP000051576"/>
    </source>
</evidence>
<dbReference type="RefSeq" id="WP_010580135.1">
    <property type="nucleotide sequence ID" value="NZ_AHYZ01000061.1"/>
</dbReference>
<proteinExistence type="predicted"/>